<dbReference type="GO" id="GO:0005886">
    <property type="term" value="C:plasma membrane"/>
    <property type="evidence" value="ECO:0007669"/>
    <property type="project" value="UniProtKB-SubCell"/>
</dbReference>
<dbReference type="Pfam" id="PF01433">
    <property type="entry name" value="Peptidase_M1"/>
    <property type="match status" value="1"/>
</dbReference>
<dbReference type="GO" id="GO:0070006">
    <property type="term" value="F:metalloaminopeptidase activity"/>
    <property type="evidence" value="ECO:0007669"/>
    <property type="project" value="TreeGrafter"/>
</dbReference>
<dbReference type="GO" id="GO:0043171">
    <property type="term" value="P:peptide catabolic process"/>
    <property type="evidence" value="ECO:0007669"/>
    <property type="project" value="TreeGrafter"/>
</dbReference>
<comment type="similarity">
    <text evidence="3 15">Belongs to the peptidase M1 family.</text>
</comment>
<dbReference type="GO" id="GO:0016285">
    <property type="term" value="F:alanyl aminopeptidase activity"/>
    <property type="evidence" value="ECO:0007669"/>
    <property type="project" value="UniProtKB-EC"/>
</dbReference>
<comment type="subcellular location">
    <subcellularLocation>
        <location evidence="2">Cell membrane</location>
        <topology evidence="2">Lipid-anchor</topology>
        <topology evidence="2">GPI-anchor</topology>
    </subcellularLocation>
    <subcellularLocation>
        <location evidence="1">Cytoplasm</location>
    </subcellularLocation>
</comment>
<dbReference type="EC" id="3.4.11.-" evidence="15"/>
<keyword evidence="5" id="KW-0963">Cytoplasm</keyword>
<evidence type="ECO:0000256" key="3">
    <source>
        <dbReference type="ARBA" id="ARBA00010136"/>
    </source>
</evidence>
<dbReference type="EMBL" id="VCGU01000003">
    <property type="protein sequence ID" value="TRY77959.1"/>
    <property type="molecule type" value="Genomic_DNA"/>
</dbReference>
<dbReference type="GO" id="GO:0008270">
    <property type="term" value="F:zinc ion binding"/>
    <property type="evidence" value="ECO:0007669"/>
    <property type="project" value="UniProtKB-UniRule"/>
</dbReference>
<evidence type="ECO:0000256" key="2">
    <source>
        <dbReference type="ARBA" id="ARBA00004609"/>
    </source>
</evidence>
<dbReference type="InterPro" id="IPR034016">
    <property type="entry name" value="M1_APN-typ"/>
</dbReference>
<feature type="binding site" evidence="13">
    <location>
        <position position="326"/>
    </location>
    <ligand>
        <name>Zn(2+)</name>
        <dbReference type="ChEBI" id="CHEBI:29105"/>
        <note>catalytic</note>
    </ligand>
</feature>
<evidence type="ECO:0000313" key="19">
    <source>
        <dbReference type="EMBL" id="TRY77959.1"/>
    </source>
</evidence>
<keyword evidence="10 15" id="KW-0482">Metalloprotease</keyword>
<dbReference type="Proteomes" id="UP000318571">
    <property type="component" value="Chromosome 11"/>
</dbReference>
<dbReference type="AlphaFoldDB" id="A0A553PJX3"/>
<evidence type="ECO:0000256" key="12">
    <source>
        <dbReference type="PIRSR" id="PIRSR634016-1"/>
    </source>
</evidence>
<gene>
    <name evidence="19" type="ORF">TCAL_11219</name>
</gene>
<dbReference type="STRING" id="6832.A0A553PJX3"/>
<keyword evidence="6 15" id="KW-0645">Protease</keyword>
<evidence type="ECO:0000313" key="20">
    <source>
        <dbReference type="Proteomes" id="UP000318571"/>
    </source>
</evidence>
<evidence type="ECO:0000256" key="14">
    <source>
        <dbReference type="PIRSR" id="PIRSR634016-4"/>
    </source>
</evidence>
<evidence type="ECO:0000256" key="10">
    <source>
        <dbReference type="ARBA" id="ARBA00023049"/>
    </source>
</evidence>
<dbReference type="OMA" id="MMEYVAI"/>
<dbReference type="FunFam" id="2.60.40.1910:FF:000002">
    <property type="entry name" value="Aminopeptidase"/>
    <property type="match status" value="1"/>
</dbReference>
<dbReference type="SUPFAM" id="SSF63737">
    <property type="entry name" value="Leukotriene A4 hydrolase N-terminal domain"/>
    <property type="match status" value="1"/>
</dbReference>
<feature type="site" description="Transition state stabilizer" evidence="14">
    <location>
        <position position="412"/>
    </location>
</feature>
<protein>
    <recommendedName>
        <fullName evidence="15">Aminopeptidase</fullName>
        <ecNumber evidence="15">3.4.11.-</ecNumber>
    </recommendedName>
</protein>
<dbReference type="GO" id="GO:0006508">
    <property type="term" value="P:proteolysis"/>
    <property type="evidence" value="ECO:0007669"/>
    <property type="project" value="UniProtKB-KW"/>
</dbReference>
<dbReference type="OrthoDB" id="275509at2759"/>
<dbReference type="CDD" id="cd09601">
    <property type="entry name" value="M1_APN-Q_like"/>
    <property type="match status" value="1"/>
</dbReference>
<dbReference type="Gene3D" id="1.10.390.10">
    <property type="entry name" value="Neutral Protease Domain 2"/>
    <property type="match status" value="1"/>
</dbReference>
<dbReference type="Gene3D" id="1.25.50.20">
    <property type="match status" value="1"/>
</dbReference>
<dbReference type="GO" id="GO:0005737">
    <property type="term" value="C:cytoplasm"/>
    <property type="evidence" value="ECO:0007669"/>
    <property type="project" value="UniProtKB-SubCell"/>
</dbReference>
<evidence type="ECO:0000256" key="7">
    <source>
        <dbReference type="ARBA" id="ARBA00022723"/>
    </source>
</evidence>
<reference evidence="19 20" key="1">
    <citation type="journal article" date="2018" name="Nat. Ecol. Evol.">
        <title>Genomic signatures of mitonuclear coevolution across populations of Tigriopus californicus.</title>
        <authorList>
            <person name="Barreto F.S."/>
            <person name="Watson E.T."/>
            <person name="Lima T.G."/>
            <person name="Willett C.S."/>
            <person name="Edmands S."/>
            <person name="Li W."/>
            <person name="Burton R.S."/>
        </authorList>
    </citation>
    <scope>NUCLEOTIDE SEQUENCE [LARGE SCALE GENOMIC DNA]</scope>
    <source>
        <strain evidence="19 20">San Diego</strain>
    </source>
</reference>
<evidence type="ECO:0000259" key="18">
    <source>
        <dbReference type="Pfam" id="PF17900"/>
    </source>
</evidence>
<dbReference type="InterPro" id="IPR014782">
    <property type="entry name" value="Peptidase_M1_dom"/>
</dbReference>
<dbReference type="Gene3D" id="2.60.40.1910">
    <property type="match status" value="1"/>
</dbReference>
<accession>A0A553PJX3</accession>
<evidence type="ECO:0000256" key="13">
    <source>
        <dbReference type="PIRSR" id="PIRSR634016-3"/>
    </source>
</evidence>
<keyword evidence="9 13" id="KW-0862">Zinc</keyword>
<dbReference type="SUPFAM" id="SSF55486">
    <property type="entry name" value="Metalloproteases ('zincins'), catalytic domain"/>
    <property type="match status" value="1"/>
</dbReference>
<dbReference type="PRINTS" id="PR00756">
    <property type="entry name" value="ALADIPTASE"/>
</dbReference>
<dbReference type="FunFam" id="1.10.390.10:FF:000001">
    <property type="entry name" value="Aminopeptidase"/>
    <property type="match status" value="1"/>
</dbReference>
<keyword evidence="4 15" id="KW-0031">Aminopeptidase</keyword>
<evidence type="ECO:0000256" key="15">
    <source>
        <dbReference type="RuleBase" id="RU364040"/>
    </source>
</evidence>
<feature type="binding site" evidence="13">
    <location>
        <position position="330"/>
    </location>
    <ligand>
        <name>Zn(2+)</name>
        <dbReference type="ChEBI" id="CHEBI:29105"/>
        <note>catalytic</note>
    </ligand>
</feature>
<comment type="cofactor">
    <cofactor evidence="13 15">
        <name>Zn(2+)</name>
        <dbReference type="ChEBI" id="CHEBI:29105"/>
    </cofactor>
    <text evidence="13 15">Binds 1 zinc ion per subunit.</text>
</comment>
<dbReference type="FunFam" id="1.25.50.20:FF:000002">
    <property type="entry name" value="Aminopeptidase"/>
    <property type="match status" value="1"/>
</dbReference>
<evidence type="ECO:0000256" key="11">
    <source>
        <dbReference type="ARBA" id="ARBA00052895"/>
    </source>
</evidence>
<evidence type="ECO:0000259" key="16">
    <source>
        <dbReference type="Pfam" id="PF01433"/>
    </source>
</evidence>
<feature type="domain" description="Peptidase M1 membrane alanine aminopeptidase" evidence="16">
    <location>
        <begin position="254"/>
        <end position="471"/>
    </location>
</feature>
<keyword evidence="8 15" id="KW-0378">Hydrolase</keyword>
<evidence type="ECO:0000256" key="1">
    <source>
        <dbReference type="ARBA" id="ARBA00004496"/>
    </source>
</evidence>
<feature type="active site" description="Proton acceptor" evidence="12">
    <location>
        <position position="327"/>
    </location>
</feature>
<keyword evidence="20" id="KW-1185">Reference proteome</keyword>
<dbReference type="InterPro" id="IPR050344">
    <property type="entry name" value="Peptidase_M1_aminopeptidases"/>
</dbReference>
<dbReference type="InterPro" id="IPR027268">
    <property type="entry name" value="Peptidase_M4/M1_CTD_sf"/>
</dbReference>
<dbReference type="GO" id="GO:0042277">
    <property type="term" value="F:peptide binding"/>
    <property type="evidence" value="ECO:0007669"/>
    <property type="project" value="TreeGrafter"/>
</dbReference>
<comment type="caution">
    <text evidence="19">The sequence shown here is derived from an EMBL/GenBank/DDBJ whole genome shotgun (WGS) entry which is preliminary data.</text>
</comment>
<dbReference type="Gene3D" id="2.60.40.1730">
    <property type="entry name" value="tricorn interacting facor f3 domain"/>
    <property type="match status" value="1"/>
</dbReference>
<keyword evidence="7 13" id="KW-0479">Metal-binding</keyword>
<name>A0A553PJX3_TIGCA</name>
<feature type="domain" description="Aminopeptidase N-like N-terminal" evidence="18">
    <location>
        <begin position="20"/>
        <end position="219"/>
    </location>
</feature>
<feature type="domain" description="ERAP1-like C-terminal" evidence="17">
    <location>
        <begin position="548"/>
        <end position="860"/>
    </location>
</feature>
<sequence length="880" mass="99627">MTGSAVASMAFARLPAHLRPLHYNVRLKPDLVALTFQGWMNVEVEVLRETSEIVCNAAELTVQRLTAESTAQPDWPAQSFGPEGVQLDEFAETLRVQLARPLPVGLARIHCVYQGVLNDRMRGFYRSRYTTPDGQTRFAAATQFESTEARRCFPCWDEPALKSSFSLSVIAPRDRTVHSNMPEAPDLTDPVLDTAAADQVGPNDRLVLFGPSPIMSTYLLALVVGEFESVDGHTQDDILVRSFTPIGKVEQGRFAMETSVRALEFYTQFFDVPYPLPKYDCIALADFECGAMENWGLVTYRESCILVDAQNTSTASKQFIAIVVCHEMAHQWFGNLVTMEWWTHLWLNEGFASFMENTCTHALFPHFDIWTQFVGDTLLEALRLDALASSHPIEVEVGHPAEVDEIFDSISYNKGASVIRMLHHFIGNEAFRKSLHNYIKKFSYRNARTEDLWECLAEGSQKPVGQIMSTWTSQMGFPVIVVRRIVSQGDTTTLTLSQEKFNADGSQSEGYKWLVPIDILTSTGTTQSVLLEQLEMEVTLENTPEDAWVKLNPEYMGYYRVQYPENYMVKFSPDIASKKLSELNRLALLDDLMAFVQAGRVKTSLILEMIRNIKNEDSYVVWRSVGECFGKLSVLLADEACRPDFKKFVIDTMEDVVEKVGWGPKAEEHHTQGLLRSMVISRLGQYGHDNTVQESQRQFQAHVEKLGEILADLRAPVYRTVMAHGGEDTYQQMLALYRDTDLHEEKDRISRAMGASQDIEVLKKVLEFAISDEVRSQDSPFIIGSVASNVKGRELAWTFFKDHFDLFYGRYKGGSLMARLIKSTADAFKTDEKAEEVTKFFESKGNPAERSVKQSIESIRLNAAWWKRDGKDIQGFFNSM</sequence>
<dbReference type="InterPro" id="IPR024571">
    <property type="entry name" value="ERAP1-like_C_dom"/>
</dbReference>
<dbReference type="PANTHER" id="PTHR11533:SF174">
    <property type="entry name" value="PUROMYCIN-SENSITIVE AMINOPEPTIDASE-RELATED"/>
    <property type="match status" value="1"/>
</dbReference>
<proteinExistence type="inferred from homology"/>
<dbReference type="InterPro" id="IPR042097">
    <property type="entry name" value="Aminopeptidase_N-like_N_sf"/>
</dbReference>
<organism evidence="19 20">
    <name type="scientific">Tigriopus californicus</name>
    <name type="common">Marine copepod</name>
    <dbReference type="NCBI Taxonomy" id="6832"/>
    <lineage>
        <taxon>Eukaryota</taxon>
        <taxon>Metazoa</taxon>
        <taxon>Ecdysozoa</taxon>
        <taxon>Arthropoda</taxon>
        <taxon>Crustacea</taxon>
        <taxon>Multicrustacea</taxon>
        <taxon>Hexanauplia</taxon>
        <taxon>Copepoda</taxon>
        <taxon>Harpacticoida</taxon>
        <taxon>Harpacticidae</taxon>
        <taxon>Tigriopus</taxon>
    </lineage>
</organism>
<evidence type="ECO:0000256" key="4">
    <source>
        <dbReference type="ARBA" id="ARBA00022438"/>
    </source>
</evidence>
<evidence type="ECO:0000259" key="17">
    <source>
        <dbReference type="Pfam" id="PF11838"/>
    </source>
</evidence>
<dbReference type="InterPro" id="IPR045357">
    <property type="entry name" value="Aminopeptidase_N-like_N"/>
</dbReference>
<evidence type="ECO:0000256" key="5">
    <source>
        <dbReference type="ARBA" id="ARBA00022490"/>
    </source>
</evidence>
<evidence type="ECO:0000256" key="6">
    <source>
        <dbReference type="ARBA" id="ARBA00022670"/>
    </source>
</evidence>
<evidence type="ECO:0000256" key="8">
    <source>
        <dbReference type="ARBA" id="ARBA00022801"/>
    </source>
</evidence>
<evidence type="ECO:0000256" key="9">
    <source>
        <dbReference type="ARBA" id="ARBA00022833"/>
    </source>
</evidence>
<dbReference type="Pfam" id="PF11838">
    <property type="entry name" value="ERAP1_C"/>
    <property type="match status" value="1"/>
</dbReference>
<dbReference type="Pfam" id="PF17900">
    <property type="entry name" value="Peptidase_M1_N"/>
    <property type="match status" value="1"/>
</dbReference>
<feature type="binding site" evidence="13">
    <location>
        <position position="349"/>
    </location>
    <ligand>
        <name>Zn(2+)</name>
        <dbReference type="ChEBI" id="CHEBI:29105"/>
        <note>catalytic</note>
    </ligand>
</feature>
<dbReference type="InterPro" id="IPR001930">
    <property type="entry name" value="Peptidase_M1"/>
</dbReference>
<dbReference type="GO" id="GO:0005615">
    <property type="term" value="C:extracellular space"/>
    <property type="evidence" value="ECO:0007669"/>
    <property type="project" value="TreeGrafter"/>
</dbReference>
<comment type="catalytic activity">
    <reaction evidence="11">
        <text>Release of an N-terminal amino acid, preferentially alanine, from a wide range of peptides, amides and arylamides.</text>
        <dbReference type="EC" id="3.4.11.14"/>
    </reaction>
</comment>
<dbReference type="PANTHER" id="PTHR11533">
    <property type="entry name" value="PROTEASE M1 ZINC METALLOPROTEASE"/>
    <property type="match status" value="1"/>
</dbReference>